<evidence type="ECO:0000256" key="1">
    <source>
        <dbReference type="SAM" id="Phobius"/>
    </source>
</evidence>
<dbReference type="AlphaFoldDB" id="A0A5B9RC02"/>
<keyword evidence="2" id="KW-0496">Mitochondrion</keyword>
<organism evidence="2">
    <name type="scientific">Porodaedalea pini</name>
    <dbReference type="NCBI Taxonomy" id="108901"/>
    <lineage>
        <taxon>Eukaryota</taxon>
        <taxon>Fungi</taxon>
        <taxon>Dikarya</taxon>
        <taxon>Basidiomycota</taxon>
        <taxon>Agaricomycotina</taxon>
        <taxon>Agaricomycetes</taxon>
        <taxon>Hymenochaetales</taxon>
        <taxon>Hymenochaetaceae</taxon>
        <taxon>Porodaedalea</taxon>
    </lineage>
</organism>
<evidence type="ECO:0000313" key="2">
    <source>
        <dbReference type="EMBL" id="QEG56933.1"/>
    </source>
</evidence>
<reference evidence="2" key="1">
    <citation type="journal article" date="2019" name="Genome Biol. Evol.">
        <title>Evidence of extensive intraspecific noncoding reshuffling in a 169-kb mitochondrial genome of a basidiomycetous fungus.</title>
        <authorList>
            <person name="Lee H.H."/>
            <person name="Ke H.M."/>
            <person name="Lin C.I."/>
            <person name="Lee T.J."/>
            <person name="Chung C.L."/>
            <person name="Tsai I.J."/>
        </authorList>
    </citation>
    <scope>NUCLEOTIDE SEQUENCE</scope>
    <source>
        <strain evidence="2">BCRC 35384</strain>
    </source>
</reference>
<proteinExistence type="predicted"/>
<keyword evidence="1" id="KW-1133">Transmembrane helix</keyword>
<sequence>MYELIYNSNCDKPKYKNKMKIMNNSRQILFALSILLATAMIAIFLYDLLSNLGSDNVAHVTSNNNVILNNQMSVRSVQNASNFTTNVTYPSATENLTNPGTLAVTIIFSALGLILIVAGGYSLLVCYGLVSHPLPIPAAAAAVIEAGAESFLNQ</sequence>
<feature type="transmembrane region" description="Helical" evidence="1">
    <location>
        <begin position="102"/>
        <end position="130"/>
    </location>
</feature>
<dbReference type="EMBL" id="MK623257">
    <property type="protein sequence ID" value="QEG56933.1"/>
    <property type="molecule type" value="Genomic_DNA"/>
</dbReference>
<gene>
    <name evidence="2" type="ORF">PPIT_000052</name>
</gene>
<protein>
    <submittedName>
        <fullName evidence="2">Uncharacterized protein</fullName>
    </submittedName>
</protein>
<geneLocation type="mitochondrion" evidence="2"/>
<reference evidence="2" key="2">
    <citation type="submission" date="2019-03" db="EMBL/GenBank/DDBJ databases">
        <authorList>
            <person name="Lee H.-H."/>
            <person name="Tsai I.J."/>
        </authorList>
    </citation>
    <scope>NUCLEOTIDE SEQUENCE</scope>
    <source>
        <strain evidence="2">BCRC 35384</strain>
    </source>
</reference>
<feature type="transmembrane region" description="Helical" evidence="1">
    <location>
        <begin position="28"/>
        <end position="46"/>
    </location>
</feature>
<accession>A0A5B9RC02</accession>
<name>A0A5B9RC02_9AGAM</name>
<keyword evidence="1" id="KW-0812">Transmembrane</keyword>
<keyword evidence="1" id="KW-0472">Membrane</keyword>